<evidence type="ECO:0000256" key="4">
    <source>
        <dbReference type="SAM" id="MobiDB-lite"/>
    </source>
</evidence>
<evidence type="ECO:0000313" key="6">
    <source>
        <dbReference type="EMBL" id="EPE10036.1"/>
    </source>
</evidence>
<feature type="region of interest" description="Disordered" evidence="4">
    <location>
        <begin position="24"/>
        <end position="63"/>
    </location>
</feature>
<keyword evidence="2" id="KW-0479">Metal-binding</keyword>
<gene>
    <name evidence="6" type="ORF">F503_05131</name>
</gene>
<dbReference type="EMBL" id="KE148146">
    <property type="protein sequence ID" value="EPE10036.1"/>
    <property type="molecule type" value="Genomic_DNA"/>
</dbReference>
<feature type="compositionally biased region" description="Low complexity" evidence="4">
    <location>
        <begin position="940"/>
        <end position="969"/>
    </location>
</feature>
<proteinExistence type="predicted"/>
<organism evidence="6 7">
    <name type="scientific">Ophiostoma piceae (strain UAMH 11346)</name>
    <name type="common">Sap stain fungus</name>
    <dbReference type="NCBI Taxonomy" id="1262450"/>
    <lineage>
        <taxon>Eukaryota</taxon>
        <taxon>Fungi</taxon>
        <taxon>Dikarya</taxon>
        <taxon>Ascomycota</taxon>
        <taxon>Pezizomycotina</taxon>
        <taxon>Sordariomycetes</taxon>
        <taxon>Sordariomycetidae</taxon>
        <taxon>Ophiostomatales</taxon>
        <taxon>Ophiostomataceae</taxon>
        <taxon>Ophiostoma</taxon>
    </lineage>
</organism>
<protein>
    <submittedName>
        <fullName evidence="6">C6 transcription factor</fullName>
    </submittedName>
</protein>
<comment type="subcellular location">
    <subcellularLocation>
        <location evidence="1">Nucleus</location>
    </subcellularLocation>
</comment>
<dbReference type="STRING" id="1262450.S3CDE1"/>
<feature type="region of interest" description="Disordered" evidence="4">
    <location>
        <begin position="933"/>
        <end position="989"/>
    </location>
</feature>
<dbReference type="InterPro" id="IPR001138">
    <property type="entry name" value="Zn2Cys6_DnaBD"/>
</dbReference>
<dbReference type="GO" id="GO:0008270">
    <property type="term" value="F:zinc ion binding"/>
    <property type="evidence" value="ECO:0007669"/>
    <property type="project" value="InterPro"/>
</dbReference>
<feature type="region of interest" description="Disordered" evidence="4">
    <location>
        <begin position="868"/>
        <end position="893"/>
    </location>
</feature>
<feature type="compositionally biased region" description="Acidic residues" evidence="4">
    <location>
        <begin position="304"/>
        <end position="321"/>
    </location>
</feature>
<dbReference type="VEuPathDB" id="FungiDB:F503_05131"/>
<dbReference type="InterPro" id="IPR050613">
    <property type="entry name" value="Sec_Metabolite_Reg"/>
</dbReference>
<evidence type="ECO:0000259" key="5">
    <source>
        <dbReference type="PROSITE" id="PS50048"/>
    </source>
</evidence>
<evidence type="ECO:0000256" key="1">
    <source>
        <dbReference type="ARBA" id="ARBA00004123"/>
    </source>
</evidence>
<dbReference type="InterPro" id="IPR036864">
    <property type="entry name" value="Zn2-C6_fun-type_DNA-bd_sf"/>
</dbReference>
<feature type="compositionally biased region" description="Low complexity" evidence="4">
    <location>
        <begin position="868"/>
        <end position="882"/>
    </location>
</feature>
<dbReference type="PROSITE" id="PS00463">
    <property type="entry name" value="ZN2_CY6_FUNGAL_1"/>
    <property type="match status" value="1"/>
</dbReference>
<feature type="region of interest" description="Disordered" evidence="4">
    <location>
        <begin position="293"/>
        <end position="321"/>
    </location>
</feature>
<keyword evidence="3" id="KW-0539">Nucleus</keyword>
<dbReference type="Gene3D" id="4.10.240.10">
    <property type="entry name" value="Zn(2)-C6 fungal-type DNA-binding domain"/>
    <property type="match status" value="1"/>
</dbReference>
<feature type="region of interest" description="Disordered" evidence="4">
    <location>
        <begin position="368"/>
        <end position="387"/>
    </location>
</feature>
<dbReference type="OrthoDB" id="5431381at2759"/>
<feature type="region of interest" description="Disordered" evidence="4">
    <location>
        <begin position="103"/>
        <end position="139"/>
    </location>
</feature>
<dbReference type="Pfam" id="PF04082">
    <property type="entry name" value="Fungal_trans"/>
    <property type="match status" value="1"/>
</dbReference>
<keyword evidence="7" id="KW-1185">Reference proteome</keyword>
<dbReference type="OMA" id="MIHEDET"/>
<dbReference type="HOGENOM" id="CLU_007426_4_0_1"/>
<dbReference type="GO" id="GO:0005634">
    <property type="term" value="C:nucleus"/>
    <property type="evidence" value="ECO:0007669"/>
    <property type="project" value="UniProtKB-SubCell"/>
</dbReference>
<feature type="region of interest" description="Disordered" evidence="4">
    <location>
        <begin position="686"/>
        <end position="711"/>
    </location>
</feature>
<dbReference type="SMART" id="SM00906">
    <property type="entry name" value="Fungal_trans"/>
    <property type="match status" value="1"/>
</dbReference>
<sequence>MPGPPVMSKLSNFTSVFRVQLGDEKTASSINGENSTQGPLNQNQPAASSSAGPPIRRSQPRAKSRPVVSCLLCRSRKQKCDRLLPCGTCSRRGDGALCRYGNEGGVSSVSQRATGTTSAPGGGPTRASSGGSFAGAPELPVDERGVSAYRRGLSTARDGLESLTAGAVAAGHAHGVRHEAQVRLQKLEEMVNRMITVPDPAESDAEALTKAAEERRKDINTRPFRLAFGDPEPGGSNTATDARYEWIMPIGVGGAQPSSTGRVASLIGEAPFVGATNWAAVLDSIRDIQSYLGEAPAGDGSDEHGDDVDGGEEDEGAEYGISDEDMEELSTDFEGIDASLQAQLPNPNLTSFNNGTISSISHSRSLVATTAASSGSGPPTTNASMPTSTRDLIVAPSLLENVEADGIFAAVAATPGLADSSPSNPPNTSAMAQNPRMPKHMAEAVSCLPSRQDCDRLLTVYFQSSYMTGPFVHMDEFQRAYSRFWRSGNPTSAHAASPLLWVSMLASVLNIGAMISGGRQQSWMAERARDASNITEGGPNISGSDRTGENHTGLGNKAAQEPNGESHNEDLILASRLRKLSTRCLLAGDYLSGRTLAIEALLLNAHVRLMQKRDHDATLWATFSVAVRLAQRMGYQQVDAPTGGAYSVGGKMLTPFEKEMRRRAWYFVESFDMLYSFQFGMPTMIHEDETSTDPPNNLRDDDFDENSAELPPSRPVTDYTPALYFSVKLNLIRLLRKVLRFAVWRSDKLKRNDGPANKATITKLADELKKSYETVPSRLRMPTHIRDCPFSDASHDIMHRIAIELINHKATCILFRESLSRDISRIEEDGGVDAYGFTAAETRAQRQVCLVSALRILDVHTEFEYETRPASTAASATAGSPPDDFEISKGGGTASRGAGRLAADRHMLSTLALHDFLLAATILCLDLIEEGRSKSSRTKSSNGPSPGAASAADSATEAGSATSTSTRGSHLPAYRPFLGGGEPSLEERAADRGAKLDALRRAYALWHEQRLTSRDAAHAARVLGAIVTKLSSESGGGAACLYGNNNASYTATLSDKTGDWGITAQLAHREQIVQEMRQQERAQRAETASQAEQTHRDEREQAATIASGGGVSTSMLNNIPLSFVNSQDLQHIADIPIQSAVYGQQPIQQQDDQQMHRLSAMTQPPPAHLNYAYEWAEPGPFGAALNDPMNVDWNMVDAFLLDRQLDTEVGGNVWSADLMGLEN</sequence>
<dbReference type="InterPro" id="IPR007219">
    <property type="entry name" value="XnlR_reg_dom"/>
</dbReference>
<dbReference type="Pfam" id="PF00172">
    <property type="entry name" value="Zn_clus"/>
    <property type="match status" value="1"/>
</dbReference>
<feature type="compositionally biased region" description="Polar residues" evidence="4">
    <location>
        <begin position="27"/>
        <end position="51"/>
    </location>
</feature>
<feature type="region of interest" description="Disordered" evidence="4">
    <location>
        <begin position="1080"/>
        <end position="1101"/>
    </location>
</feature>
<evidence type="ECO:0000256" key="2">
    <source>
        <dbReference type="ARBA" id="ARBA00022723"/>
    </source>
</evidence>
<reference evidence="6 7" key="1">
    <citation type="journal article" date="2013" name="BMC Genomics">
        <title>The genome and transcriptome of the pine saprophyte Ophiostoma piceae, and a comparison with the bark beetle-associated pine pathogen Grosmannia clavigera.</title>
        <authorList>
            <person name="Haridas S."/>
            <person name="Wang Y."/>
            <person name="Lim L."/>
            <person name="Massoumi Alamouti S."/>
            <person name="Jackman S."/>
            <person name="Docking R."/>
            <person name="Robertson G."/>
            <person name="Birol I."/>
            <person name="Bohlmann J."/>
            <person name="Breuil C."/>
        </authorList>
    </citation>
    <scope>NUCLEOTIDE SEQUENCE [LARGE SCALE GENOMIC DNA]</scope>
    <source>
        <strain evidence="6 7">UAMH 11346</strain>
    </source>
</reference>
<dbReference type="CDD" id="cd12148">
    <property type="entry name" value="fungal_TF_MHR"/>
    <property type="match status" value="1"/>
</dbReference>
<dbReference type="PANTHER" id="PTHR31001:SF49">
    <property type="entry name" value="ZN(II)2CYS6 TRANSCRIPTION FACTOR (EUROFUNG)"/>
    <property type="match status" value="1"/>
</dbReference>
<dbReference type="GO" id="GO:0003677">
    <property type="term" value="F:DNA binding"/>
    <property type="evidence" value="ECO:0007669"/>
    <property type="project" value="InterPro"/>
</dbReference>
<dbReference type="SMART" id="SM00066">
    <property type="entry name" value="GAL4"/>
    <property type="match status" value="1"/>
</dbReference>
<dbReference type="SUPFAM" id="SSF57701">
    <property type="entry name" value="Zn2/Cys6 DNA-binding domain"/>
    <property type="match status" value="1"/>
</dbReference>
<dbReference type="eggNOG" id="ENOG502SHVI">
    <property type="taxonomic scope" value="Eukaryota"/>
</dbReference>
<dbReference type="GO" id="GO:0000981">
    <property type="term" value="F:DNA-binding transcription factor activity, RNA polymerase II-specific"/>
    <property type="evidence" value="ECO:0007669"/>
    <property type="project" value="InterPro"/>
</dbReference>
<dbReference type="AlphaFoldDB" id="S3CDE1"/>
<dbReference type="PROSITE" id="PS50048">
    <property type="entry name" value="ZN2_CY6_FUNGAL_2"/>
    <property type="match status" value="1"/>
</dbReference>
<name>S3CDE1_OPHP1</name>
<accession>S3CDE1</accession>
<evidence type="ECO:0000256" key="3">
    <source>
        <dbReference type="ARBA" id="ARBA00023242"/>
    </source>
</evidence>
<dbReference type="PANTHER" id="PTHR31001">
    <property type="entry name" value="UNCHARACTERIZED TRANSCRIPTIONAL REGULATORY PROTEIN"/>
    <property type="match status" value="1"/>
</dbReference>
<dbReference type="GO" id="GO:0006351">
    <property type="term" value="P:DNA-templated transcription"/>
    <property type="evidence" value="ECO:0007669"/>
    <property type="project" value="InterPro"/>
</dbReference>
<feature type="domain" description="Zn(2)-C6 fungal-type" evidence="5">
    <location>
        <begin position="69"/>
        <end position="100"/>
    </location>
</feature>
<dbReference type="CDD" id="cd00067">
    <property type="entry name" value="GAL4"/>
    <property type="match status" value="1"/>
</dbReference>
<feature type="region of interest" description="Disordered" evidence="4">
    <location>
        <begin position="533"/>
        <end position="566"/>
    </location>
</feature>
<dbReference type="Proteomes" id="UP000016923">
    <property type="component" value="Unassembled WGS sequence"/>
</dbReference>
<evidence type="ECO:0000313" key="7">
    <source>
        <dbReference type="Proteomes" id="UP000016923"/>
    </source>
</evidence>